<keyword evidence="2" id="KW-1185">Reference proteome</keyword>
<comment type="caution">
    <text evidence="1">The sequence shown here is derived from an EMBL/GenBank/DDBJ whole genome shotgun (WGS) entry which is preliminary data.</text>
</comment>
<dbReference type="PATRIC" id="fig|28128.5.peg.1527"/>
<reference evidence="2" key="1">
    <citation type="submission" date="2016-01" db="EMBL/GenBank/DDBJ databases">
        <authorList>
            <person name="Mitreva M."/>
            <person name="Pepin K.H."/>
            <person name="Mihindukulasuriya K.A."/>
            <person name="Fulton R."/>
            <person name="Fronick C."/>
            <person name="O'Laughlin M."/>
            <person name="Miner T."/>
            <person name="Herter B."/>
            <person name="Rosa B.A."/>
            <person name="Cordes M."/>
            <person name="Tomlinson C."/>
            <person name="Wollam A."/>
            <person name="Palsikar V.B."/>
            <person name="Mardis E.R."/>
            <person name="Wilson R.K."/>
        </authorList>
    </citation>
    <scope>NUCLEOTIDE SEQUENCE [LARGE SCALE GENOMIC DNA]</scope>
    <source>
        <strain evidence="2">MJR7716</strain>
    </source>
</reference>
<protein>
    <recommendedName>
        <fullName evidence="3">DUF4424 domain-containing protein</fullName>
    </recommendedName>
</protein>
<evidence type="ECO:0000313" key="2">
    <source>
        <dbReference type="Proteomes" id="UP000070533"/>
    </source>
</evidence>
<dbReference type="STRING" id="28128.HMPREF3226_01493"/>
<dbReference type="Proteomes" id="UP000070533">
    <property type="component" value="Unassembled WGS sequence"/>
</dbReference>
<name>A0A133Q6Y6_9BACT</name>
<accession>A0A133Q6Y6</accession>
<dbReference type="Gene3D" id="2.60.40.3680">
    <property type="match status" value="1"/>
</dbReference>
<proteinExistence type="predicted"/>
<organism evidence="1 2">
    <name type="scientific">Prevotella corporis</name>
    <dbReference type="NCBI Taxonomy" id="28128"/>
    <lineage>
        <taxon>Bacteria</taxon>
        <taxon>Pseudomonadati</taxon>
        <taxon>Bacteroidota</taxon>
        <taxon>Bacteroidia</taxon>
        <taxon>Bacteroidales</taxon>
        <taxon>Prevotellaceae</taxon>
        <taxon>Prevotella</taxon>
    </lineage>
</organism>
<evidence type="ECO:0008006" key="3">
    <source>
        <dbReference type="Google" id="ProtNLM"/>
    </source>
</evidence>
<dbReference type="EMBL" id="LRQG01000108">
    <property type="protein sequence ID" value="KXA38638.1"/>
    <property type="molecule type" value="Genomic_DNA"/>
</dbReference>
<evidence type="ECO:0000313" key="1">
    <source>
        <dbReference type="EMBL" id="KXA38638.1"/>
    </source>
</evidence>
<dbReference type="AlphaFoldDB" id="A0A133Q6Y6"/>
<sequence length="466" mass="54346">MTYTIMKKLLLVTAIFVIPLLVKANGDPVMRYSAICRVANPEPLTISDISILKEVVNVKHEGLYNCFDITYTLFNNSKKDYPAIDYGFPIDYEESEFGGWGFDDSYIFESVYERGWNSHYIKDVGFSLDGKELQFQDALESIRASEYEIYKDTLPDGSVDSSFIDFTPEVKRRWYYTQFGVNRGDTVSLNVKYKVYASNECALFDQVINRYFWREKDLVEVYGGSPVPFARRFFMNAFAIHYDFKRARHFGDGIIRNLNVNIDLSNLNKPTVWKGEDSEWLYQASQLRYEEWYLPADSLQPINLFVSHFPNSTYEEKQAVIDELSISQADYSIKEKGMNELMIVLSKPRFVSEVALDLDTAKVRLIRMEMLFENGRKLIQLYGLESDKDLSDFMESVPFCKPMLLPIVDSYKDRYRQKDKVITSIKDFDSDFFRLSAIKLKFLNISKSEKKPPYGNVRLLDSRWLP</sequence>
<gene>
    <name evidence="1" type="ORF">HMPREF3226_01493</name>
</gene>